<evidence type="ECO:0000256" key="21">
    <source>
        <dbReference type="RuleBase" id="RU361144"/>
    </source>
</evidence>
<evidence type="ECO:0000256" key="16">
    <source>
        <dbReference type="PIRSR" id="PIRSR601548-2"/>
    </source>
</evidence>
<evidence type="ECO:0000256" key="18">
    <source>
        <dbReference type="PIRSR" id="PIRSR601548-4"/>
    </source>
</evidence>
<feature type="disulfide bond" evidence="18 20">
    <location>
        <begin position="286"/>
        <end position="304"/>
    </location>
</feature>
<feature type="binding site" evidence="19">
    <location>
        <position position="135"/>
    </location>
    <ligand>
        <name>Zn(2+)</name>
        <dbReference type="ChEBI" id="CHEBI:29105"/>
        <label>2</label>
        <note>catalytic</note>
    </ligand>
</feature>
<feature type="binding site" evidence="19">
    <location>
        <position position="159"/>
    </location>
    <ligand>
        <name>Zn(2+)</name>
        <dbReference type="ChEBI" id="CHEBI:29105"/>
        <label>2</label>
        <note>catalytic</note>
    </ligand>
</feature>
<evidence type="ECO:0000256" key="11">
    <source>
        <dbReference type="ARBA" id="ARBA00036868"/>
    </source>
</evidence>
<dbReference type="SUPFAM" id="SSF55486">
    <property type="entry name" value="Metalloproteases ('zincins'), catalytic domain"/>
    <property type="match status" value="1"/>
</dbReference>
<comment type="caution">
    <text evidence="20">Lacks conserved residue(s) required for the propagation of feature annotation.</text>
</comment>
<evidence type="ECO:0000256" key="14">
    <source>
        <dbReference type="PIRSR" id="PIRSR601548-10"/>
    </source>
</evidence>
<feature type="active site" description="Proton acceptor 1" evidence="13">
    <location>
        <position position="132"/>
    </location>
</feature>
<feature type="non-terminal residue" evidence="23">
    <location>
        <position position="1"/>
    </location>
</feature>
<evidence type="ECO:0000256" key="10">
    <source>
        <dbReference type="ARBA" id="ARBA00023180"/>
    </source>
</evidence>
<feature type="region of interest" description="Disordered" evidence="22">
    <location>
        <begin position="375"/>
        <end position="396"/>
    </location>
</feature>
<evidence type="ECO:0000256" key="1">
    <source>
        <dbReference type="ARBA" id="ARBA00008139"/>
    </source>
</evidence>
<keyword evidence="24" id="KW-1185">Reference proteome</keyword>
<organism evidence="23 24">
    <name type="scientific">Oryctes borbonicus</name>
    <dbReference type="NCBI Taxonomy" id="1629725"/>
    <lineage>
        <taxon>Eukaryota</taxon>
        <taxon>Metazoa</taxon>
        <taxon>Ecdysozoa</taxon>
        <taxon>Arthropoda</taxon>
        <taxon>Hexapoda</taxon>
        <taxon>Insecta</taxon>
        <taxon>Pterygota</taxon>
        <taxon>Neoptera</taxon>
        <taxon>Endopterygota</taxon>
        <taxon>Coleoptera</taxon>
        <taxon>Polyphaga</taxon>
        <taxon>Scarabaeiformia</taxon>
        <taxon>Scarabaeidae</taxon>
        <taxon>Dynastinae</taxon>
        <taxon>Oryctes</taxon>
    </lineage>
</organism>
<feature type="binding site" evidence="19">
    <location>
        <position position="131"/>
    </location>
    <ligand>
        <name>Zn(2+)</name>
        <dbReference type="ChEBI" id="CHEBI:29105"/>
        <label>2</label>
        <note>catalytic</note>
    </ligand>
</feature>
<name>A0A0T6BAF2_9SCAR</name>
<feature type="active site" description="Proton donor 1" evidence="13">
    <location>
        <position position="261"/>
    </location>
</feature>
<evidence type="ECO:0000256" key="15">
    <source>
        <dbReference type="PIRSR" id="PIRSR601548-11"/>
    </source>
</evidence>
<evidence type="ECO:0000256" key="3">
    <source>
        <dbReference type="ARBA" id="ARBA00022670"/>
    </source>
</evidence>
<dbReference type="GO" id="GO:0006508">
    <property type="term" value="P:proteolysis"/>
    <property type="evidence" value="ECO:0007669"/>
    <property type="project" value="UniProtKB-KW"/>
</dbReference>
<dbReference type="GO" id="GO:0046872">
    <property type="term" value="F:metal ion binding"/>
    <property type="evidence" value="ECO:0007669"/>
    <property type="project" value="UniProtKB-KW"/>
</dbReference>
<comment type="similarity">
    <text evidence="1 20 21">Belongs to the peptidase M2 family.</text>
</comment>
<accession>A0A0T6BAF2</accession>
<dbReference type="GO" id="GO:0005615">
    <property type="term" value="C:extracellular space"/>
    <property type="evidence" value="ECO:0007669"/>
    <property type="project" value="TreeGrafter"/>
</dbReference>
<feature type="disulfide bond" evidence="18">
    <location>
        <begin position="101"/>
        <end position="118"/>
    </location>
</feature>
<keyword evidence="4 17" id="KW-0479">Metal-binding</keyword>
<keyword evidence="9 18" id="KW-1015">Disulfide bond</keyword>
<feature type="binding site" evidence="17">
    <location>
        <position position="131"/>
    </location>
    <ligand>
        <name>Zn(2+)</name>
        <dbReference type="ChEBI" id="CHEBI:29105"/>
        <label>1</label>
        <note>catalytic</note>
    </ligand>
</feature>
<keyword evidence="10 14" id="KW-0325">Glycoprotein</keyword>
<reference evidence="23 24" key="1">
    <citation type="submission" date="2015-09" db="EMBL/GenBank/DDBJ databases">
        <title>Draft genome of the scarab beetle Oryctes borbonicus.</title>
        <authorList>
            <person name="Meyer J.M."/>
            <person name="Markov G.V."/>
            <person name="Baskaran P."/>
            <person name="Herrmann M."/>
            <person name="Sommer R.J."/>
            <person name="Roedelsperger C."/>
        </authorList>
    </citation>
    <scope>NUCLEOTIDE SEQUENCE [LARGE SCALE GENOMIC DNA]</scope>
    <source>
        <strain evidence="23">OB123</strain>
        <tissue evidence="23">Whole animal</tissue>
    </source>
</reference>
<evidence type="ECO:0000256" key="2">
    <source>
        <dbReference type="ARBA" id="ARBA00022645"/>
    </source>
</evidence>
<evidence type="ECO:0000256" key="9">
    <source>
        <dbReference type="ARBA" id="ARBA00023157"/>
    </source>
</evidence>
<evidence type="ECO:0000256" key="4">
    <source>
        <dbReference type="ARBA" id="ARBA00022723"/>
    </source>
</evidence>
<gene>
    <name evidence="23" type="ORF">AMK59_4484</name>
</gene>
<dbReference type="PANTHER" id="PTHR10514">
    <property type="entry name" value="ANGIOTENSIN-CONVERTING ENZYME"/>
    <property type="match status" value="1"/>
</dbReference>
<keyword evidence="5" id="KW-0732">Signal</keyword>
<dbReference type="PANTHER" id="PTHR10514:SF44">
    <property type="entry name" value="ANGIOTENSIN-CONVERTING ENZYME-RELATED"/>
    <property type="match status" value="1"/>
</dbReference>
<evidence type="ECO:0000256" key="19">
    <source>
        <dbReference type="PIRSR" id="PIRSR601548-8"/>
    </source>
</evidence>
<dbReference type="OrthoDB" id="10029630at2759"/>
<dbReference type="PRINTS" id="PR00791">
    <property type="entry name" value="PEPDIPTASEA"/>
</dbReference>
<sequence>VRHKLRQKYGDVVSEKGPIPAHLLGNMWAQTWGNIVDITLPYPNVTSPVVTQEMLSQGYTPLKMFQTANDFFVSLNLTAMPASFWEKSILEKPSDGRELVCHASAWDFYDNDVRIKQCTRVNEEDLYTAHHEMGHIEYFLQYSTQPVAYRQGANSGFHEAVGDVISLSVSTPKHLQKISLLNHTSLDISEALNSLYKTGLDKIVFLPFGYIMDLWRWDVFAGKTPKDNWNCKWWELRHDYQGVEPPVDRSEDDFDPAGKYHTVASVPYIRYFVSFIIQFQFHRALCLKAGDYVPNDPNKPLHNCDIYRSTEAGNALGDMLQMGASKPWPDAMEVLTGQRNMDAGGLLEYFKPLQTWLEEENNKNGVFIGWEPTQRVCSSSKKKKDDAEPDSTSESS</sequence>
<dbReference type="PROSITE" id="PS52011">
    <property type="entry name" value="PEPTIDASE_M2"/>
    <property type="match status" value="1"/>
</dbReference>
<feature type="binding site" evidence="17">
    <location>
        <position position="135"/>
    </location>
    <ligand>
        <name>Zn(2+)</name>
        <dbReference type="ChEBI" id="CHEBI:29105"/>
        <label>1</label>
        <note>catalytic</note>
    </ligand>
</feature>
<evidence type="ECO:0000313" key="24">
    <source>
        <dbReference type="Proteomes" id="UP000051574"/>
    </source>
</evidence>
<proteinExistence type="inferred from homology"/>
<evidence type="ECO:0000313" key="23">
    <source>
        <dbReference type="EMBL" id="KRT83863.1"/>
    </source>
</evidence>
<comment type="caution">
    <text evidence="23">The sequence shown here is derived from an EMBL/GenBank/DDBJ whole genome shotgun (WGS) entry which is preliminary data.</text>
</comment>
<keyword evidence="3 21" id="KW-0645">Protease</keyword>
<evidence type="ECO:0000256" key="6">
    <source>
        <dbReference type="ARBA" id="ARBA00022801"/>
    </source>
</evidence>
<feature type="active site" description="Proton donor 2" evidence="15">
    <location>
        <position position="261"/>
    </location>
</feature>
<dbReference type="CDD" id="cd06461">
    <property type="entry name" value="M2_ACE"/>
    <property type="match status" value="1"/>
</dbReference>
<evidence type="ECO:0000256" key="17">
    <source>
        <dbReference type="PIRSR" id="PIRSR601548-3"/>
    </source>
</evidence>
<comment type="cofactor">
    <cofactor evidence="21">
        <name>Zn(2+)</name>
        <dbReference type="ChEBI" id="CHEBI:29105"/>
    </cofactor>
    <text evidence="21">Binds 1 zinc ion per subunit.</text>
</comment>
<feature type="active site" description="Proton acceptor 2" evidence="15">
    <location>
        <position position="132"/>
    </location>
</feature>
<dbReference type="GO" id="GO:0008241">
    <property type="term" value="F:peptidyl-dipeptidase activity"/>
    <property type="evidence" value="ECO:0007669"/>
    <property type="project" value="UniProtKB-EC"/>
</dbReference>
<dbReference type="AlphaFoldDB" id="A0A0T6BAF2"/>
<dbReference type="Pfam" id="PF01401">
    <property type="entry name" value="Peptidase_M2"/>
    <property type="match status" value="1"/>
</dbReference>
<evidence type="ECO:0000256" key="7">
    <source>
        <dbReference type="ARBA" id="ARBA00022833"/>
    </source>
</evidence>
<dbReference type="GO" id="GO:0004180">
    <property type="term" value="F:carboxypeptidase activity"/>
    <property type="evidence" value="ECO:0007669"/>
    <property type="project" value="UniProtKB-KW"/>
</dbReference>
<feature type="compositionally biased region" description="Acidic residues" evidence="22">
    <location>
        <begin position="387"/>
        <end position="396"/>
    </location>
</feature>
<comment type="catalytic activity">
    <reaction evidence="11">
        <text>Release of a C-terminal dipeptide, oligopeptide-|-Xaa-Yaa, when Xaa is not Pro, and Yaa is neither Asp nor Glu. Thus, conversion of angiotensin I to angiotensin II, with increase in vasoconstrictor activity, but no action on angiotensin II.</text>
        <dbReference type="EC" id="3.4.15.1"/>
    </reaction>
</comment>
<dbReference type="InterPro" id="IPR001548">
    <property type="entry name" value="Peptidase_M2"/>
</dbReference>
<dbReference type="FunFam" id="1.10.1370.30:FF:000004">
    <property type="entry name" value="Angiotensin-converting enzyme"/>
    <property type="match status" value="1"/>
</dbReference>
<evidence type="ECO:0000256" key="12">
    <source>
        <dbReference type="ARBA" id="ARBA00039858"/>
    </source>
</evidence>
<feature type="glycosylation site" description="N-linked (GlcNAc...) asparagine; partial" evidence="14">
    <location>
        <position position="340"/>
    </location>
</feature>
<keyword evidence="6 21" id="KW-0378">Hydrolase</keyword>
<dbReference type="EC" id="3.4.-.-" evidence="21"/>
<evidence type="ECO:0000256" key="8">
    <source>
        <dbReference type="ARBA" id="ARBA00023049"/>
    </source>
</evidence>
<evidence type="ECO:0000256" key="13">
    <source>
        <dbReference type="PIRSR" id="PIRSR601548-1"/>
    </source>
</evidence>
<dbReference type="Gene3D" id="1.10.1370.30">
    <property type="match status" value="1"/>
</dbReference>
<protein>
    <recommendedName>
        <fullName evidence="12 21">Angiotensin-converting enzyme</fullName>
        <ecNumber evidence="21">3.4.-.-</ecNumber>
    </recommendedName>
</protein>
<keyword evidence="7 17" id="KW-0862">Zinc</keyword>
<dbReference type="Proteomes" id="UP000051574">
    <property type="component" value="Unassembled WGS sequence"/>
</dbReference>
<evidence type="ECO:0000256" key="22">
    <source>
        <dbReference type="SAM" id="MobiDB-lite"/>
    </source>
</evidence>
<keyword evidence="2 21" id="KW-0121">Carboxypeptidase</keyword>
<evidence type="ECO:0000256" key="5">
    <source>
        <dbReference type="ARBA" id="ARBA00022729"/>
    </source>
</evidence>
<evidence type="ECO:0000256" key="20">
    <source>
        <dbReference type="PROSITE-ProRule" id="PRU01355"/>
    </source>
</evidence>
<feature type="binding site" evidence="16">
    <location>
        <position position="270"/>
    </location>
    <ligand>
        <name>chloride</name>
        <dbReference type="ChEBI" id="CHEBI:17996"/>
        <label>1</label>
    </ligand>
</feature>
<keyword evidence="8 21" id="KW-0482">Metalloprotease</keyword>
<dbReference type="GO" id="GO:0005886">
    <property type="term" value="C:plasma membrane"/>
    <property type="evidence" value="ECO:0007669"/>
    <property type="project" value="TreeGrafter"/>
</dbReference>
<feature type="binding site" evidence="17">
    <location>
        <position position="159"/>
    </location>
    <ligand>
        <name>Zn(2+)</name>
        <dbReference type="ChEBI" id="CHEBI:29105"/>
        <label>1</label>
        <note>catalytic</note>
    </ligand>
</feature>
<dbReference type="GO" id="GO:0008237">
    <property type="term" value="F:metallopeptidase activity"/>
    <property type="evidence" value="ECO:0007669"/>
    <property type="project" value="UniProtKB-KW"/>
</dbReference>
<dbReference type="EMBL" id="LJIG01009046">
    <property type="protein sequence ID" value="KRT83863.1"/>
    <property type="molecule type" value="Genomic_DNA"/>
</dbReference>